<proteinExistence type="predicted"/>
<dbReference type="AlphaFoldDB" id="A0A3D6BQK6"/>
<gene>
    <name evidence="1" type="ORF">DHV22_08050</name>
</gene>
<reference evidence="1 2" key="1">
    <citation type="journal article" date="2018" name="Nat. Biotechnol.">
        <title>A standardized bacterial taxonomy based on genome phylogeny substantially revises the tree of life.</title>
        <authorList>
            <person name="Parks D.H."/>
            <person name="Chuvochina M."/>
            <person name="Waite D.W."/>
            <person name="Rinke C."/>
            <person name="Skarshewski A."/>
            <person name="Chaumeil P.A."/>
            <person name="Hugenholtz P."/>
        </authorList>
    </citation>
    <scope>NUCLEOTIDE SEQUENCE [LARGE SCALE GENOMIC DNA]</scope>
    <source>
        <strain evidence="1">UBA10227</strain>
    </source>
</reference>
<dbReference type="EMBL" id="DPRK01000128">
    <property type="protein sequence ID" value="HCY81540.1"/>
    <property type="molecule type" value="Genomic_DNA"/>
</dbReference>
<evidence type="ECO:0000313" key="1">
    <source>
        <dbReference type="EMBL" id="HCY81540.1"/>
    </source>
</evidence>
<name>A0A3D6BQK6_9FLAO</name>
<comment type="caution">
    <text evidence="1">The sequence shown here is derived from an EMBL/GenBank/DDBJ whole genome shotgun (WGS) entry which is preliminary data.</text>
</comment>
<protein>
    <submittedName>
        <fullName evidence="1">Uncharacterized protein</fullName>
    </submittedName>
</protein>
<organism evidence="1 2">
    <name type="scientific">Xanthomarina gelatinilytica</name>
    <dbReference type="NCBI Taxonomy" id="1137281"/>
    <lineage>
        <taxon>Bacteria</taxon>
        <taxon>Pseudomonadati</taxon>
        <taxon>Bacteroidota</taxon>
        <taxon>Flavobacteriia</taxon>
        <taxon>Flavobacteriales</taxon>
        <taxon>Flavobacteriaceae</taxon>
        <taxon>Xanthomarina</taxon>
    </lineage>
</organism>
<dbReference type="Proteomes" id="UP000263268">
    <property type="component" value="Unassembled WGS sequence"/>
</dbReference>
<evidence type="ECO:0000313" key="2">
    <source>
        <dbReference type="Proteomes" id="UP000263268"/>
    </source>
</evidence>
<accession>A0A3D6BQK6</accession>
<sequence length="118" mass="13327">MDKKEPQIIKPYSEDNIVAHAGKVGGRRNLREIVIHADEGEYEFWYLVKKPSKSVLRAIAAEEAKKDKANTDTIQNLMLGCVLEGDKEAYEHDGAIYTQLLQKTSELIKQAKGDLKKL</sequence>